<sequence length="289" mass="32736">MDCQRRWENMEFDCLVSIFSLLRLDDLTASIPFVCKSWSQAASDPACWRTLDFRPLDLKPSSTFAKRLASQYSVPRYTFSGFLKLAMALSRGAAFELCFSPLFPASMEVLARACADCPRLRVLGLPRIGSDDEGRFLGMLGKWNELERLEMESKPSRLPEMVKEIGLRCSRFQGLKVRGWIKNEDVAAILDFLPNLQSLDLSGCRVEKAQLLRVTDGCQELKLLSLKDCFGLEVDEEVKRGACGIEVFNHEGCRLEDNDSGSAVSLDDDELEQMMMMVDGFDCLEMWMF</sequence>
<feature type="domain" description="F-box" evidence="1">
    <location>
        <begin position="14"/>
        <end position="54"/>
    </location>
</feature>
<evidence type="ECO:0000259" key="1">
    <source>
        <dbReference type="Pfam" id="PF12937"/>
    </source>
</evidence>
<organism evidence="2 3">
    <name type="scientific">Vanilla planifolia</name>
    <name type="common">Vanilla</name>
    <dbReference type="NCBI Taxonomy" id="51239"/>
    <lineage>
        <taxon>Eukaryota</taxon>
        <taxon>Viridiplantae</taxon>
        <taxon>Streptophyta</taxon>
        <taxon>Embryophyta</taxon>
        <taxon>Tracheophyta</taxon>
        <taxon>Spermatophyta</taxon>
        <taxon>Magnoliopsida</taxon>
        <taxon>Liliopsida</taxon>
        <taxon>Asparagales</taxon>
        <taxon>Orchidaceae</taxon>
        <taxon>Vanilloideae</taxon>
        <taxon>Vanilleae</taxon>
        <taxon>Vanilla</taxon>
    </lineage>
</organism>
<dbReference type="SUPFAM" id="SSF81383">
    <property type="entry name" value="F-box domain"/>
    <property type="match status" value="1"/>
</dbReference>
<dbReference type="PANTHER" id="PTHR38926:SF5">
    <property type="entry name" value="F-BOX AND LEUCINE-RICH REPEAT PROTEIN 6"/>
    <property type="match status" value="1"/>
</dbReference>
<dbReference type="EMBL" id="JADCNL010000009">
    <property type="protein sequence ID" value="KAG0467092.1"/>
    <property type="molecule type" value="Genomic_DNA"/>
</dbReference>
<dbReference type="PANTHER" id="PTHR38926">
    <property type="entry name" value="F-BOX DOMAIN CONTAINING PROTEIN, EXPRESSED"/>
    <property type="match status" value="1"/>
</dbReference>
<accession>A0A835UMH0</accession>
<name>A0A835UMH0_VANPL</name>
<protein>
    <recommendedName>
        <fullName evidence="1">F-box domain-containing protein</fullName>
    </recommendedName>
</protein>
<dbReference type="InterPro" id="IPR036047">
    <property type="entry name" value="F-box-like_dom_sf"/>
</dbReference>
<dbReference type="Pfam" id="PF12937">
    <property type="entry name" value="F-box-like"/>
    <property type="match status" value="1"/>
</dbReference>
<evidence type="ECO:0000313" key="3">
    <source>
        <dbReference type="Proteomes" id="UP000636800"/>
    </source>
</evidence>
<dbReference type="Proteomes" id="UP000636800">
    <property type="component" value="Unassembled WGS sequence"/>
</dbReference>
<dbReference type="InterPro" id="IPR032675">
    <property type="entry name" value="LRR_dom_sf"/>
</dbReference>
<dbReference type="Gene3D" id="3.80.10.10">
    <property type="entry name" value="Ribonuclease Inhibitor"/>
    <property type="match status" value="1"/>
</dbReference>
<dbReference type="InterPro" id="IPR001810">
    <property type="entry name" value="F-box_dom"/>
</dbReference>
<keyword evidence="3" id="KW-1185">Reference proteome</keyword>
<proteinExistence type="predicted"/>
<dbReference type="SUPFAM" id="SSF52047">
    <property type="entry name" value="RNI-like"/>
    <property type="match status" value="1"/>
</dbReference>
<dbReference type="AlphaFoldDB" id="A0A835UMH0"/>
<gene>
    <name evidence="2" type="ORF">HPP92_018672</name>
</gene>
<reference evidence="2 3" key="1">
    <citation type="journal article" date="2020" name="Nat. Food">
        <title>A phased Vanilla planifolia genome enables genetic improvement of flavour and production.</title>
        <authorList>
            <person name="Hasing T."/>
            <person name="Tang H."/>
            <person name="Brym M."/>
            <person name="Khazi F."/>
            <person name="Huang T."/>
            <person name="Chambers A.H."/>
        </authorList>
    </citation>
    <scope>NUCLEOTIDE SEQUENCE [LARGE SCALE GENOMIC DNA]</scope>
    <source>
        <tissue evidence="2">Leaf</tissue>
    </source>
</reference>
<comment type="caution">
    <text evidence="2">The sequence shown here is derived from an EMBL/GenBank/DDBJ whole genome shotgun (WGS) entry which is preliminary data.</text>
</comment>
<evidence type="ECO:0000313" key="2">
    <source>
        <dbReference type="EMBL" id="KAG0467092.1"/>
    </source>
</evidence>